<organism evidence="1 2">
    <name type="scientific">Tectimicrobiota bacterium</name>
    <dbReference type="NCBI Taxonomy" id="2528274"/>
    <lineage>
        <taxon>Bacteria</taxon>
        <taxon>Pseudomonadati</taxon>
        <taxon>Nitrospinota/Tectimicrobiota group</taxon>
        <taxon>Candidatus Tectimicrobiota</taxon>
    </lineage>
</organism>
<evidence type="ECO:0000313" key="2">
    <source>
        <dbReference type="Proteomes" id="UP000772181"/>
    </source>
</evidence>
<accession>A0A933GMC0</accession>
<feature type="non-terminal residue" evidence="1">
    <location>
        <position position="51"/>
    </location>
</feature>
<proteinExistence type="predicted"/>
<protein>
    <submittedName>
        <fullName evidence="1">Uncharacterized protein</fullName>
    </submittedName>
</protein>
<reference evidence="1" key="1">
    <citation type="submission" date="2020-07" db="EMBL/GenBank/DDBJ databases">
        <title>Huge and variable diversity of episymbiotic CPR bacteria and DPANN archaea in groundwater ecosystems.</title>
        <authorList>
            <person name="He C.Y."/>
            <person name="Keren R."/>
            <person name="Whittaker M."/>
            <person name="Farag I.F."/>
            <person name="Doudna J."/>
            <person name="Cate J.H.D."/>
            <person name="Banfield J.F."/>
        </authorList>
    </citation>
    <scope>NUCLEOTIDE SEQUENCE</scope>
    <source>
        <strain evidence="1">NC_groundwater_1482_Ag_S-0.65um_47_24</strain>
    </source>
</reference>
<dbReference type="Proteomes" id="UP000772181">
    <property type="component" value="Unassembled WGS sequence"/>
</dbReference>
<comment type="caution">
    <text evidence="1">The sequence shown here is derived from an EMBL/GenBank/DDBJ whole genome shotgun (WGS) entry which is preliminary data.</text>
</comment>
<dbReference type="AlphaFoldDB" id="A0A933GMC0"/>
<name>A0A933GMC0_UNCTE</name>
<dbReference type="EMBL" id="JACQWF010000407">
    <property type="protein sequence ID" value="MBI4596556.1"/>
    <property type="molecule type" value="Genomic_DNA"/>
</dbReference>
<evidence type="ECO:0000313" key="1">
    <source>
        <dbReference type="EMBL" id="MBI4596556.1"/>
    </source>
</evidence>
<gene>
    <name evidence="1" type="ORF">HY730_09325</name>
</gene>
<sequence length="51" mass="5428">MIYGMLNGFMDALRVAGKALKEGEPVSGLTRVKNYHVKGISANTMGLDEGS</sequence>